<feature type="transmembrane region" description="Helical" evidence="1">
    <location>
        <begin position="121"/>
        <end position="140"/>
    </location>
</feature>
<protein>
    <recommendedName>
        <fullName evidence="4">Phosphatidate cytidylyltransferase</fullName>
    </recommendedName>
</protein>
<proteinExistence type="predicted"/>
<sequence length="315" mass="33850">MFGLLDVRSGSLIAGVLLLALIMVGVSAWRKSKRPASFSPLLASITRSLLILAAALVVLGLLMLTGETATILGFLVLSLVLLREFLTYGERELHTSQAVIVGLCAVVALQFWFVWERWNIAYSAFIPLVAFFFLPFLHTFSREPGFLHRTAIVQWALMLCVFSVSHTAALLQLPAILESGRDAAQHTVAQVGSVTGAHYLLFAVVTVAGARILEKITLHSTRNRGLSCVAGALGAVVLTFALLWMLPAAWYLAAAAALVGYGASFASATILASICRDRGFKDFAPTIAGFDSLVTLVVPVLCASPVIFYLMQLPL</sequence>
<evidence type="ECO:0000313" key="3">
    <source>
        <dbReference type="Proteomes" id="UP000516404"/>
    </source>
</evidence>
<keyword evidence="1" id="KW-0472">Membrane</keyword>
<dbReference type="KEGG" id="rter:IDM49_11205"/>
<dbReference type="Proteomes" id="UP000516404">
    <property type="component" value="Chromosome"/>
</dbReference>
<feature type="transmembrane region" description="Helical" evidence="1">
    <location>
        <begin position="12"/>
        <end position="29"/>
    </location>
</feature>
<keyword evidence="3" id="KW-1185">Reference proteome</keyword>
<feature type="transmembrane region" description="Helical" evidence="1">
    <location>
        <begin position="41"/>
        <end position="63"/>
    </location>
</feature>
<dbReference type="GO" id="GO:0009273">
    <property type="term" value="P:peptidoglycan-based cell wall biogenesis"/>
    <property type="evidence" value="ECO:0007669"/>
    <property type="project" value="TreeGrafter"/>
</dbReference>
<organism evidence="2 3">
    <name type="scientific">Rothia terrae</name>
    <dbReference type="NCBI Taxonomy" id="396015"/>
    <lineage>
        <taxon>Bacteria</taxon>
        <taxon>Bacillati</taxon>
        <taxon>Actinomycetota</taxon>
        <taxon>Actinomycetes</taxon>
        <taxon>Micrococcales</taxon>
        <taxon>Micrococcaceae</taxon>
        <taxon>Rothia</taxon>
    </lineage>
</organism>
<keyword evidence="1" id="KW-1133">Transmembrane helix</keyword>
<evidence type="ECO:0000256" key="1">
    <source>
        <dbReference type="SAM" id="Phobius"/>
    </source>
</evidence>
<evidence type="ECO:0008006" key="4">
    <source>
        <dbReference type="Google" id="ProtNLM"/>
    </source>
</evidence>
<feature type="transmembrane region" description="Helical" evidence="1">
    <location>
        <begin position="225"/>
        <end position="244"/>
    </location>
</feature>
<dbReference type="GO" id="GO:0005886">
    <property type="term" value="C:plasma membrane"/>
    <property type="evidence" value="ECO:0007669"/>
    <property type="project" value="TreeGrafter"/>
</dbReference>
<keyword evidence="1" id="KW-0812">Transmembrane</keyword>
<name>A0A7H2BDJ2_9MICC</name>
<dbReference type="RefSeq" id="WP_168615123.1">
    <property type="nucleotide sequence ID" value="NZ_BAAAOX010000009.1"/>
</dbReference>
<dbReference type="EMBL" id="CP061539">
    <property type="protein sequence ID" value="QNV37738.1"/>
    <property type="molecule type" value="Genomic_DNA"/>
</dbReference>
<dbReference type="PANTHER" id="PTHR43535">
    <property type="entry name" value="PHOSPHATIDATE CYTIDYLYLTRANSFERASE"/>
    <property type="match status" value="1"/>
</dbReference>
<accession>A0A7H2BDJ2</accession>
<dbReference type="PANTHER" id="PTHR43535:SF1">
    <property type="entry name" value="PHOSPHATIDATE CYTIDYLYLTRANSFERASE"/>
    <property type="match status" value="1"/>
</dbReference>
<feature type="transmembrane region" description="Helical" evidence="1">
    <location>
        <begin position="196"/>
        <end position="213"/>
    </location>
</feature>
<feature type="transmembrane region" description="Helical" evidence="1">
    <location>
        <begin position="152"/>
        <end position="176"/>
    </location>
</feature>
<feature type="transmembrane region" description="Helical" evidence="1">
    <location>
        <begin position="287"/>
        <end position="311"/>
    </location>
</feature>
<dbReference type="AlphaFoldDB" id="A0A7H2BDJ2"/>
<feature type="transmembrane region" description="Helical" evidence="1">
    <location>
        <begin position="98"/>
        <end position="115"/>
    </location>
</feature>
<dbReference type="GeneID" id="96624808"/>
<evidence type="ECO:0000313" key="2">
    <source>
        <dbReference type="EMBL" id="QNV37738.1"/>
    </source>
</evidence>
<feature type="transmembrane region" description="Helical" evidence="1">
    <location>
        <begin position="250"/>
        <end position="275"/>
    </location>
</feature>
<reference evidence="2 3" key="1">
    <citation type="submission" date="2020-09" db="EMBL/GenBank/DDBJ databases">
        <title>Investigation of environmental microbes.</title>
        <authorList>
            <person name="Ou Y."/>
            <person name="Kang Q."/>
        </authorList>
    </citation>
    <scope>NUCLEOTIDE SEQUENCE [LARGE SCALE GENOMIC DNA]</scope>
    <source>
        <strain evidence="2 3">KJZ-14</strain>
    </source>
</reference>
<gene>
    <name evidence="2" type="ORF">IDM49_11205</name>
</gene>
<feature type="transmembrane region" description="Helical" evidence="1">
    <location>
        <begin position="69"/>
        <end position="86"/>
    </location>
</feature>